<evidence type="ECO:0000313" key="2">
    <source>
        <dbReference type="Proteomes" id="UP001595791"/>
    </source>
</evidence>
<dbReference type="EMBL" id="JBHSBU010000001">
    <property type="protein sequence ID" value="MFC4158653.1"/>
    <property type="molecule type" value="Genomic_DNA"/>
</dbReference>
<organism evidence="1 2">
    <name type="scientific">Chitinimonas lacunae</name>
    <dbReference type="NCBI Taxonomy" id="1963018"/>
    <lineage>
        <taxon>Bacteria</taxon>
        <taxon>Pseudomonadati</taxon>
        <taxon>Pseudomonadota</taxon>
        <taxon>Betaproteobacteria</taxon>
        <taxon>Neisseriales</taxon>
        <taxon>Chitinibacteraceae</taxon>
        <taxon>Chitinimonas</taxon>
    </lineage>
</organism>
<proteinExistence type="predicted"/>
<sequence length="112" mass="12758">MQDFIVSGKTGEVYAEVDIFEDDSMAHFYGGEILDYRFPAELANLVAAYDEAVNTMTLGTLDELESKIYAYDLRLKEMGCKIFDLYIEDKELVTFFTKYPSGDGFLDDYPGK</sequence>
<accession>A0ABV8MKI2</accession>
<dbReference type="RefSeq" id="WP_378161561.1">
    <property type="nucleotide sequence ID" value="NZ_JBHSBU010000001.1"/>
</dbReference>
<comment type="caution">
    <text evidence="1">The sequence shown here is derived from an EMBL/GenBank/DDBJ whole genome shotgun (WGS) entry which is preliminary data.</text>
</comment>
<protein>
    <submittedName>
        <fullName evidence="1">Uncharacterized protein</fullName>
    </submittedName>
</protein>
<dbReference type="Proteomes" id="UP001595791">
    <property type="component" value="Unassembled WGS sequence"/>
</dbReference>
<name>A0ABV8MKI2_9NEIS</name>
<evidence type="ECO:0000313" key="1">
    <source>
        <dbReference type="EMBL" id="MFC4158653.1"/>
    </source>
</evidence>
<keyword evidence="2" id="KW-1185">Reference proteome</keyword>
<gene>
    <name evidence="1" type="ORF">ACFOW7_04670</name>
</gene>
<reference evidence="2" key="1">
    <citation type="journal article" date="2019" name="Int. J. Syst. Evol. Microbiol.">
        <title>The Global Catalogue of Microorganisms (GCM) 10K type strain sequencing project: providing services to taxonomists for standard genome sequencing and annotation.</title>
        <authorList>
            <consortium name="The Broad Institute Genomics Platform"/>
            <consortium name="The Broad Institute Genome Sequencing Center for Infectious Disease"/>
            <person name="Wu L."/>
            <person name="Ma J."/>
        </authorList>
    </citation>
    <scope>NUCLEOTIDE SEQUENCE [LARGE SCALE GENOMIC DNA]</scope>
    <source>
        <strain evidence="2">LMG 29894</strain>
    </source>
</reference>